<dbReference type="SUPFAM" id="SSF47616">
    <property type="entry name" value="GST C-terminal domain-like"/>
    <property type="match status" value="1"/>
</dbReference>
<dbReference type="InterPro" id="IPR036249">
    <property type="entry name" value="Thioredoxin-like_sf"/>
</dbReference>
<keyword evidence="10" id="KW-1185">Reference proteome</keyword>
<dbReference type="InterPro" id="IPR036282">
    <property type="entry name" value="Glutathione-S-Trfase_C_sf"/>
</dbReference>
<feature type="domain" description="GST N-terminal" evidence="7">
    <location>
        <begin position="2"/>
        <end position="86"/>
    </location>
</feature>
<dbReference type="SUPFAM" id="SSF52833">
    <property type="entry name" value="Thioredoxin-like"/>
    <property type="match status" value="1"/>
</dbReference>
<evidence type="ECO:0000256" key="2">
    <source>
        <dbReference type="ARBA" id="ARBA00005861"/>
    </source>
</evidence>
<comment type="subunit">
    <text evidence="3">Homodimer.</text>
</comment>
<dbReference type="EC" id="2.5.1.18" evidence="4"/>
<comment type="similarity">
    <text evidence="2">Belongs to the GST superfamily. Mu family.</text>
</comment>
<protein>
    <recommendedName>
        <fullName evidence="4">glutathione transferase</fullName>
        <ecNumber evidence="4">2.5.1.18</ecNumber>
    </recommendedName>
</protein>
<dbReference type="FunFam" id="1.20.1050.10:FF:000101">
    <property type="entry name" value="Glutathione S-transferase Mu 4"/>
    <property type="match status" value="1"/>
</dbReference>
<dbReference type="InterPro" id="IPR010987">
    <property type="entry name" value="Glutathione-S-Trfase_C-like"/>
</dbReference>
<evidence type="ECO:0000313" key="9">
    <source>
        <dbReference type="EMBL" id="CAL1275162.1"/>
    </source>
</evidence>
<reference evidence="9 10" key="1">
    <citation type="submission" date="2024-04" db="EMBL/GenBank/DDBJ databases">
        <authorList>
            <person name="Rising A."/>
            <person name="Reimegard J."/>
            <person name="Sonavane S."/>
            <person name="Akerstrom W."/>
            <person name="Nylinder S."/>
            <person name="Hedman E."/>
            <person name="Kallberg Y."/>
        </authorList>
    </citation>
    <scope>NUCLEOTIDE SEQUENCE [LARGE SCALE GENOMIC DNA]</scope>
</reference>
<dbReference type="PROSITE" id="PS50405">
    <property type="entry name" value="GST_CTER"/>
    <property type="match status" value="1"/>
</dbReference>
<dbReference type="InterPro" id="IPR004045">
    <property type="entry name" value="Glutathione_S-Trfase_N"/>
</dbReference>
<dbReference type="GO" id="GO:0042178">
    <property type="term" value="P:xenobiotic catabolic process"/>
    <property type="evidence" value="ECO:0007669"/>
    <property type="project" value="UniProtKB-ARBA"/>
</dbReference>
<dbReference type="InterPro" id="IPR004046">
    <property type="entry name" value="GST_C"/>
</dbReference>
<evidence type="ECO:0000259" key="8">
    <source>
        <dbReference type="PROSITE" id="PS50405"/>
    </source>
</evidence>
<dbReference type="InterPro" id="IPR050213">
    <property type="entry name" value="GST_superfamily"/>
</dbReference>
<organism evidence="9 10">
    <name type="scientific">Larinioides sclopetarius</name>
    <dbReference type="NCBI Taxonomy" id="280406"/>
    <lineage>
        <taxon>Eukaryota</taxon>
        <taxon>Metazoa</taxon>
        <taxon>Ecdysozoa</taxon>
        <taxon>Arthropoda</taxon>
        <taxon>Chelicerata</taxon>
        <taxon>Arachnida</taxon>
        <taxon>Araneae</taxon>
        <taxon>Araneomorphae</taxon>
        <taxon>Entelegynae</taxon>
        <taxon>Araneoidea</taxon>
        <taxon>Araneidae</taxon>
        <taxon>Larinioides</taxon>
    </lineage>
</organism>
<dbReference type="EMBL" id="CAXIEN010000083">
    <property type="protein sequence ID" value="CAL1275162.1"/>
    <property type="molecule type" value="Genomic_DNA"/>
</dbReference>
<sequence>MAKPILGYWDCRGVAEPIRYLLHYKKIDFEDKRYTTDGAGCEIWKKEKFNLGLDFPNLPYFIDGDLKITQSITIMRYLGHKHGLSYNSKEQQVRTMVAEQQSVEFRQKLNSFTLGYECEIAGKNEFLESVQPMFQQWENFLGNRQFVAGDNLTYVDFMVYEVLDLYRELQEKILDDYQSLKVYFNSIKKLPELQEYLNSPTHLSQPSFK</sequence>
<dbReference type="Pfam" id="PF02798">
    <property type="entry name" value="GST_N"/>
    <property type="match status" value="1"/>
</dbReference>
<dbReference type="PANTHER" id="PTHR11571:SF222">
    <property type="entry name" value="GLUTATHIONE TRANSFERASE"/>
    <property type="match status" value="1"/>
</dbReference>
<accession>A0AAV1ZTY7</accession>
<comment type="function">
    <text evidence="1">Conjugation of reduced glutathione to a wide number of exogenous and endogenous hydrophobic electrophiles.</text>
</comment>
<evidence type="ECO:0000256" key="6">
    <source>
        <dbReference type="ARBA" id="ARBA00047960"/>
    </source>
</evidence>
<dbReference type="Gene3D" id="1.20.1050.10">
    <property type="match status" value="1"/>
</dbReference>
<dbReference type="CDD" id="cd03075">
    <property type="entry name" value="GST_N_Mu"/>
    <property type="match status" value="1"/>
</dbReference>
<dbReference type="Proteomes" id="UP001497382">
    <property type="component" value="Unassembled WGS sequence"/>
</dbReference>
<dbReference type="Pfam" id="PF14497">
    <property type="entry name" value="GST_C_3"/>
    <property type="match status" value="1"/>
</dbReference>
<dbReference type="SFLD" id="SFLDS00019">
    <property type="entry name" value="Glutathione_Transferase_(cytos"/>
    <property type="match status" value="1"/>
</dbReference>
<dbReference type="InterPro" id="IPR040079">
    <property type="entry name" value="Glutathione_S-Trfase"/>
</dbReference>
<feature type="domain" description="GST C-terminal" evidence="8">
    <location>
        <begin position="87"/>
        <end position="208"/>
    </location>
</feature>
<dbReference type="GO" id="GO:0004364">
    <property type="term" value="F:glutathione transferase activity"/>
    <property type="evidence" value="ECO:0007669"/>
    <property type="project" value="UniProtKB-EC"/>
</dbReference>
<proteinExistence type="inferred from homology"/>
<dbReference type="PANTHER" id="PTHR11571">
    <property type="entry name" value="GLUTATHIONE S-TRANSFERASE"/>
    <property type="match status" value="1"/>
</dbReference>
<evidence type="ECO:0000256" key="4">
    <source>
        <dbReference type="ARBA" id="ARBA00012452"/>
    </source>
</evidence>
<keyword evidence="5" id="KW-0808">Transferase</keyword>
<gene>
    <name evidence="9" type="ORF">LARSCL_LOCUS7923</name>
</gene>
<evidence type="ECO:0000259" key="7">
    <source>
        <dbReference type="PROSITE" id="PS50404"/>
    </source>
</evidence>
<evidence type="ECO:0000313" key="10">
    <source>
        <dbReference type="Proteomes" id="UP001497382"/>
    </source>
</evidence>
<evidence type="ECO:0000256" key="1">
    <source>
        <dbReference type="ARBA" id="ARBA00003701"/>
    </source>
</evidence>
<dbReference type="SFLD" id="SFLDG00363">
    <property type="entry name" value="AMPS_(cytGST):_Alpha-__Mu-__Pi"/>
    <property type="match status" value="1"/>
</dbReference>
<evidence type="ECO:0000256" key="5">
    <source>
        <dbReference type="ARBA" id="ARBA00022679"/>
    </source>
</evidence>
<evidence type="ECO:0000256" key="3">
    <source>
        <dbReference type="ARBA" id="ARBA00011738"/>
    </source>
</evidence>
<dbReference type="GO" id="GO:0006749">
    <property type="term" value="P:glutathione metabolic process"/>
    <property type="evidence" value="ECO:0007669"/>
    <property type="project" value="TreeGrafter"/>
</dbReference>
<name>A0AAV1ZTY7_9ARAC</name>
<comment type="catalytic activity">
    <reaction evidence="6">
        <text>RX + glutathione = an S-substituted glutathione + a halide anion + H(+)</text>
        <dbReference type="Rhea" id="RHEA:16437"/>
        <dbReference type="ChEBI" id="CHEBI:15378"/>
        <dbReference type="ChEBI" id="CHEBI:16042"/>
        <dbReference type="ChEBI" id="CHEBI:17792"/>
        <dbReference type="ChEBI" id="CHEBI:57925"/>
        <dbReference type="ChEBI" id="CHEBI:90779"/>
        <dbReference type="EC" id="2.5.1.18"/>
    </reaction>
</comment>
<comment type="caution">
    <text evidence="9">The sequence shown here is derived from an EMBL/GenBank/DDBJ whole genome shotgun (WGS) entry which is preliminary data.</text>
</comment>
<dbReference type="AlphaFoldDB" id="A0AAV1ZTY7"/>
<dbReference type="PROSITE" id="PS50404">
    <property type="entry name" value="GST_NTER"/>
    <property type="match status" value="1"/>
</dbReference>
<dbReference type="SFLD" id="SFLDG01205">
    <property type="entry name" value="AMPS.1"/>
    <property type="match status" value="1"/>
</dbReference>
<dbReference type="Gene3D" id="3.40.30.10">
    <property type="entry name" value="Glutaredoxin"/>
    <property type="match status" value="1"/>
</dbReference>